<dbReference type="Pfam" id="PF01842">
    <property type="entry name" value="ACT"/>
    <property type="match status" value="1"/>
</dbReference>
<name>A0ABS2GFF1_9FIRM</name>
<gene>
    <name evidence="14" type="primary">sdaAB</name>
    <name evidence="14" type="ORF">H6A01_04385</name>
</gene>
<dbReference type="Gene3D" id="3.30.1330.90">
    <property type="entry name" value="D-3-phosphoglycerate dehydrogenase, domain 3"/>
    <property type="match status" value="1"/>
</dbReference>
<accession>A0ABS2GFF1</accession>
<evidence type="ECO:0000313" key="14">
    <source>
        <dbReference type="EMBL" id="MBM6912560.1"/>
    </source>
</evidence>
<dbReference type="InterPro" id="IPR045865">
    <property type="entry name" value="ACT-like_dom_sf"/>
</dbReference>
<evidence type="ECO:0000256" key="8">
    <source>
        <dbReference type="ARBA" id="ARBA00023014"/>
    </source>
</evidence>
<dbReference type="PANTHER" id="PTHR30182:SF12">
    <property type="entry name" value="L-SERINE DEHYDRATASE, BETA CHAIN-RELATED"/>
    <property type="match status" value="1"/>
</dbReference>
<proteinExistence type="inferred from homology"/>
<evidence type="ECO:0000256" key="4">
    <source>
        <dbReference type="ARBA" id="ARBA00022432"/>
    </source>
</evidence>
<dbReference type="CDD" id="cd04903">
    <property type="entry name" value="ACT_LSD"/>
    <property type="match status" value="1"/>
</dbReference>
<comment type="pathway">
    <text evidence="2 11">Carbohydrate biosynthesis; gluconeogenesis.</text>
</comment>
<keyword evidence="15" id="KW-1185">Reference proteome</keyword>
<evidence type="ECO:0000256" key="1">
    <source>
        <dbReference type="ARBA" id="ARBA00001966"/>
    </source>
</evidence>
<evidence type="ECO:0000256" key="10">
    <source>
        <dbReference type="ARBA" id="ARBA00049406"/>
    </source>
</evidence>
<dbReference type="InterPro" id="IPR005131">
    <property type="entry name" value="Ser_deHydtase_bsu"/>
</dbReference>
<dbReference type="RefSeq" id="WP_205087663.1">
    <property type="nucleotide sequence ID" value="NZ_DAWDCS010000009.1"/>
</dbReference>
<dbReference type="PANTHER" id="PTHR30182">
    <property type="entry name" value="L-SERINE DEHYDRATASE"/>
    <property type="match status" value="1"/>
</dbReference>
<sequence>MSSVFDIIGPIMIGPSSSHTAGAARLGKMARCIFDEPVERVTMTLYGSFAKTYKGHGTDRALIAGLLGFGAEDVRIRQAFKEADEAGLQYEFVESAEPSDHPNVVRFDLYGHSGRHMSVLGRSLGGGRILITRIDGLEVEITGDEHTIMTFHTDKPGVIAAVTTALSLQAINISSMRVFRKEKHSQAVMLIHTDSEVSRDVLDSINAVSGIESVMYFKPL</sequence>
<dbReference type="InterPro" id="IPR029009">
    <property type="entry name" value="ASB_dom_sf"/>
</dbReference>
<dbReference type="PROSITE" id="PS51671">
    <property type="entry name" value="ACT"/>
    <property type="match status" value="1"/>
</dbReference>
<evidence type="ECO:0000259" key="13">
    <source>
        <dbReference type="PROSITE" id="PS51671"/>
    </source>
</evidence>
<dbReference type="SUPFAM" id="SSF143548">
    <property type="entry name" value="Serine metabolism enzymes domain"/>
    <property type="match status" value="1"/>
</dbReference>
<dbReference type="InterPro" id="IPR002912">
    <property type="entry name" value="ACT_dom"/>
</dbReference>
<dbReference type="NCBIfam" id="TIGR00719">
    <property type="entry name" value="sda_beta"/>
    <property type="match status" value="1"/>
</dbReference>
<organism evidence="14 15">
    <name type="scientific">Veillonella magna</name>
    <dbReference type="NCBI Taxonomy" id="464322"/>
    <lineage>
        <taxon>Bacteria</taxon>
        <taxon>Bacillati</taxon>
        <taxon>Bacillota</taxon>
        <taxon>Negativicutes</taxon>
        <taxon>Veillonellales</taxon>
        <taxon>Veillonellaceae</taxon>
        <taxon>Veillonella</taxon>
    </lineage>
</organism>
<keyword evidence="7 11" id="KW-0408">Iron</keyword>
<dbReference type="Pfam" id="PF03315">
    <property type="entry name" value="SDH_beta"/>
    <property type="match status" value="1"/>
</dbReference>
<keyword evidence="6 11" id="KW-0479">Metal-binding</keyword>
<keyword evidence="9 11" id="KW-0456">Lyase</keyword>
<feature type="domain" description="ACT" evidence="13">
    <location>
        <begin position="147"/>
        <end position="220"/>
    </location>
</feature>
<evidence type="ECO:0000256" key="12">
    <source>
        <dbReference type="RuleBase" id="RU366059"/>
    </source>
</evidence>
<keyword evidence="4 11" id="KW-0312">Gluconeogenesis</keyword>
<reference evidence="14 15" key="1">
    <citation type="journal article" date="2021" name="Sci. Rep.">
        <title>The distribution of antibiotic resistance genes in chicken gut microbiota commensals.</title>
        <authorList>
            <person name="Juricova H."/>
            <person name="Matiasovicova J."/>
            <person name="Kubasova T."/>
            <person name="Cejkova D."/>
            <person name="Rychlik I."/>
        </authorList>
    </citation>
    <scope>NUCLEOTIDE SEQUENCE [LARGE SCALE GENOMIC DNA]</scope>
    <source>
        <strain evidence="14 15">An537</strain>
    </source>
</reference>
<dbReference type="Proteomes" id="UP000707138">
    <property type="component" value="Unassembled WGS sequence"/>
</dbReference>
<dbReference type="GO" id="GO:0003941">
    <property type="term" value="F:L-serine ammonia-lyase activity"/>
    <property type="evidence" value="ECO:0007669"/>
    <property type="project" value="UniProtKB-EC"/>
</dbReference>
<comment type="similarity">
    <text evidence="3 11 12">Belongs to the iron-sulfur dependent L-serine dehydratase family.</text>
</comment>
<evidence type="ECO:0000256" key="9">
    <source>
        <dbReference type="ARBA" id="ARBA00023239"/>
    </source>
</evidence>
<evidence type="ECO:0000256" key="2">
    <source>
        <dbReference type="ARBA" id="ARBA00004742"/>
    </source>
</evidence>
<dbReference type="EMBL" id="JACJLA010000006">
    <property type="protein sequence ID" value="MBM6912560.1"/>
    <property type="molecule type" value="Genomic_DNA"/>
</dbReference>
<dbReference type="Gene3D" id="3.30.70.260">
    <property type="match status" value="1"/>
</dbReference>
<keyword evidence="5 11" id="KW-0004">4Fe-4S</keyword>
<dbReference type="InterPro" id="IPR004643">
    <property type="entry name" value="Fe-S_L-Ser_bsu"/>
</dbReference>
<evidence type="ECO:0000256" key="3">
    <source>
        <dbReference type="ARBA" id="ARBA00008636"/>
    </source>
</evidence>
<evidence type="ECO:0000256" key="5">
    <source>
        <dbReference type="ARBA" id="ARBA00022485"/>
    </source>
</evidence>
<evidence type="ECO:0000313" key="15">
    <source>
        <dbReference type="Proteomes" id="UP000707138"/>
    </source>
</evidence>
<evidence type="ECO:0000256" key="7">
    <source>
        <dbReference type="ARBA" id="ARBA00023004"/>
    </source>
</evidence>
<dbReference type="SUPFAM" id="SSF55021">
    <property type="entry name" value="ACT-like"/>
    <property type="match status" value="1"/>
</dbReference>
<keyword evidence="8 11" id="KW-0411">Iron-sulfur</keyword>
<evidence type="ECO:0000256" key="11">
    <source>
        <dbReference type="PIRNR" id="PIRNR036692"/>
    </source>
</evidence>
<dbReference type="InterPro" id="IPR051318">
    <property type="entry name" value="Fe-S_L-Ser"/>
</dbReference>
<comment type="cofactor">
    <cofactor evidence="1 12">
        <name>[4Fe-4S] cluster</name>
        <dbReference type="ChEBI" id="CHEBI:49883"/>
    </cofactor>
</comment>
<comment type="catalytic activity">
    <reaction evidence="10 11 12">
        <text>L-serine = pyruvate + NH4(+)</text>
        <dbReference type="Rhea" id="RHEA:19169"/>
        <dbReference type="ChEBI" id="CHEBI:15361"/>
        <dbReference type="ChEBI" id="CHEBI:28938"/>
        <dbReference type="ChEBI" id="CHEBI:33384"/>
        <dbReference type="EC" id="4.3.1.17"/>
    </reaction>
</comment>
<comment type="caution">
    <text evidence="14">The sequence shown here is derived from an EMBL/GenBank/DDBJ whole genome shotgun (WGS) entry which is preliminary data.</text>
</comment>
<evidence type="ECO:0000256" key="6">
    <source>
        <dbReference type="ARBA" id="ARBA00022723"/>
    </source>
</evidence>
<protein>
    <recommendedName>
        <fullName evidence="11">L-serine deaminase</fullName>
    </recommendedName>
</protein>
<dbReference type="PIRSF" id="PIRSF036692">
    <property type="entry name" value="SDH_B"/>
    <property type="match status" value="1"/>
</dbReference>